<keyword evidence="2" id="KW-1185">Reference proteome</keyword>
<name>A0AAD5QZ90_PARTN</name>
<organism evidence="1 2">
    <name type="scientific">Parelaphostrongylus tenuis</name>
    <name type="common">Meningeal worm</name>
    <dbReference type="NCBI Taxonomy" id="148309"/>
    <lineage>
        <taxon>Eukaryota</taxon>
        <taxon>Metazoa</taxon>
        <taxon>Ecdysozoa</taxon>
        <taxon>Nematoda</taxon>
        <taxon>Chromadorea</taxon>
        <taxon>Rhabditida</taxon>
        <taxon>Rhabditina</taxon>
        <taxon>Rhabditomorpha</taxon>
        <taxon>Strongyloidea</taxon>
        <taxon>Metastrongylidae</taxon>
        <taxon>Parelaphostrongylus</taxon>
    </lineage>
</organism>
<reference evidence="1" key="1">
    <citation type="submission" date="2021-06" db="EMBL/GenBank/DDBJ databases">
        <title>Parelaphostrongylus tenuis whole genome reference sequence.</title>
        <authorList>
            <person name="Garwood T.J."/>
            <person name="Larsen P.A."/>
            <person name="Fountain-Jones N.M."/>
            <person name="Garbe J.R."/>
            <person name="Macchietto M.G."/>
            <person name="Kania S.A."/>
            <person name="Gerhold R.W."/>
            <person name="Richards J.E."/>
            <person name="Wolf T.M."/>
        </authorList>
    </citation>
    <scope>NUCLEOTIDE SEQUENCE</scope>
    <source>
        <strain evidence="1">MNPRO001-30</strain>
        <tissue evidence="1">Meninges</tissue>
    </source>
</reference>
<gene>
    <name evidence="1" type="ORF">KIN20_027404</name>
</gene>
<dbReference type="AlphaFoldDB" id="A0AAD5QZ90"/>
<evidence type="ECO:0000313" key="1">
    <source>
        <dbReference type="EMBL" id="KAJ1366670.1"/>
    </source>
</evidence>
<evidence type="ECO:0000313" key="2">
    <source>
        <dbReference type="Proteomes" id="UP001196413"/>
    </source>
</evidence>
<accession>A0AAD5QZ90</accession>
<proteinExistence type="predicted"/>
<sequence length="221" mass="23948">MISLLATLSIVSGCGVMPAEQSSSRAFTVRGFSLPVAMVYTRNVGESSRVSGIASDKAGAQAFVERLVMQTVFDVLERQGRSALLSDAVISAILSQLTVNTTYEPMECQAVALSRTEKVDMMAQDKISQRCIIVGSTVTGVCTHVKDGEKKCDDTQGNVMITRVPDNVTTITGTLRTTNIMYGKLADNDVAKCSGQERFERWHQVHLERSSSRHLPLSAGN</sequence>
<protein>
    <submittedName>
        <fullName evidence="1">Uncharacterized protein</fullName>
    </submittedName>
</protein>
<comment type="caution">
    <text evidence="1">The sequence shown here is derived from an EMBL/GenBank/DDBJ whole genome shotgun (WGS) entry which is preliminary data.</text>
</comment>
<dbReference type="Proteomes" id="UP001196413">
    <property type="component" value="Unassembled WGS sequence"/>
</dbReference>
<dbReference type="EMBL" id="JAHQIW010005631">
    <property type="protein sequence ID" value="KAJ1366670.1"/>
    <property type="molecule type" value="Genomic_DNA"/>
</dbReference>